<accession>A0A2P6PIM8</accession>
<dbReference type="Proteomes" id="UP000238479">
    <property type="component" value="Chromosome 7"/>
</dbReference>
<keyword evidence="1" id="KW-0812">Transmembrane</keyword>
<proteinExistence type="predicted"/>
<name>A0A2P6PIM8_ROSCH</name>
<keyword evidence="1" id="KW-0472">Membrane</keyword>
<dbReference type="EMBL" id="PDCK01000045">
    <property type="protein sequence ID" value="PRQ21787.1"/>
    <property type="molecule type" value="Genomic_DNA"/>
</dbReference>
<feature type="transmembrane region" description="Helical" evidence="1">
    <location>
        <begin position="23"/>
        <end position="42"/>
    </location>
</feature>
<protein>
    <submittedName>
        <fullName evidence="2">Uncharacterized protein</fullName>
    </submittedName>
</protein>
<dbReference type="Gramene" id="PRQ21787">
    <property type="protein sequence ID" value="PRQ21787"/>
    <property type="gene ID" value="RchiOBHm_Chr7g0243101"/>
</dbReference>
<reference evidence="2 3" key="1">
    <citation type="journal article" date="2018" name="Nat. Genet.">
        <title>The Rosa genome provides new insights in the design of modern roses.</title>
        <authorList>
            <person name="Bendahmane M."/>
        </authorList>
    </citation>
    <scope>NUCLEOTIDE SEQUENCE [LARGE SCALE GENOMIC DNA]</scope>
    <source>
        <strain evidence="3">cv. Old Blush</strain>
    </source>
</reference>
<evidence type="ECO:0000313" key="2">
    <source>
        <dbReference type="EMBL" id="PRQ21787.1"/>
    </source>
</evidence>
<evidence type="ECO:0000256" key="1">
    <source>
        <dbReference type="SAM" id="Phobius"/>
    </source>
</evidence>
<keyword evidence="3" id="KW-1185">Reference proteome</keyword>
<dbReference type="AlphaFoldDB" id="A0A2P6PIM8"/>
<evidence type="ECO:0000313" key="3">
    <source>
        <dbReference type="Proteomes" id="UP000238479"/>
    </source>
</evidence>
<gene>
    <name evidence="2" type="ORF">RchiOBHm_Chr7g0243101</name>
</gene>
<comment type="caution">
    <text evidence="2">The sequence shown here is derived from an EMBL/GenBank/DDBJ whole genome shotgun (WGS) entry which is preliminary data.</text>
</comment>
<organism evidence="2 3">
    <name type="scientific">Rosa chinensis</name>
    <name type="common">China rose</name>
    <dbReference type="NCBI Taxonomy" id="74649"/>
    <lineage>
        <taxon>Eukaryota</taxon>
        <taxon>Viridiplantae</taxon>
        <taxon>Streptophyta</taxon>
        <taxon>Embryophyta</taxon>
        <taxon>Tracheophyta</taxon>
        <taxon>Spermatophyta</taxon>
        <taxon>Magnoliopsida</taxon>
        <taxon>eudicotyledons</taxon>
        <taxon>Gunneridae</taxon>
        <taxon>Pentapetalae</taxon>
        <taxon>rosids</taxon>
        <taxon>fabids</taxon>
        <taxon>Rosales</taxon>
        <taxon>Rosaceae</taxon>
        <taxon>Rosoideae</taxon>
        <taxon>Rosoideae incertae sedis</taxon>
        <taxon>Rosa</taxon>
    </lineage>
</organism>
<keyword evidence="1" id="KW-1133">Transmembrane helix</keyword>
<sequence length="84" mass="9874">MVILSLCIIIKNLKKNSLEPGRFVPFHLLIYLFIFYNSIYLFTNSLHDFFGQNYAHIILFQLEKLSGEIKFSLVYLCLAILSIR</sequence>